<gene>
    <name evidence="1" type="ORF">SODALDRAFT_357184</name>
</gene>
<accession>A0A3N2Q3F4</accession>
<proteinExistence type="predicted"/>
<dbReference type="RefSeq" id="XP_028468961.1">
    <property type="nucleotide sequence ID" value="XM_028613977.1"/>
</dbReference>
<evidence type="ECO:0000313" key="2">
    <source>
        <dbReference type="Proteomes" id="UP000272025"/>
    </source>
</evidence>
<keyword evidence="2" id="KW-1185">Reference proteome</keyword>
<reference evidence="1 2" key="1">
    <citation type="journal article" date="2018" name="Mol. Ecol.">
        <title>The obligate alkalophilic soda-lake fungus Sodiomyces alkalinus has shifted to a protein diet.</title>
        <authorList>
            <person name="Grum-Grzhimaylo A.A."/>
            <person name="Falkoski D.L."/>
            <person name="van den Heuvel J."/>
            <person name="Valero-Jimenez C.A."/>
            <person name="Min B."/>
            <person name="Choi I.G."/>
            <person name="Lipzen A."/>
            <person name="Daum C.G."/>
            <person name="Aanen D.K."/>
            <person name="Tsang A."/>
            <person name="Henrissat B."/>
            <person name="Bilanenko E.N."/>
            <person name="de Vries R.P."/>
            <person name="van Kan J.A.L."/>
            <person name="Grigoriev I.V."/>
            <person name="Debets A.J.M."/>
        </authorList>
    </citation>
    <scope>NUCLEOTIDE SEQUENCE [LARGE SCALE GENOMIC DNA]</scope>
    <source>
        <strain evidence="1 2">F11</strain>
    </source>
</reference>
<dbReference type="EMBL" id="ML119052">
    <property type="protein sequence ID" value="ROT41155.1"/>
    <property type="molecule type" value="Genomic_DNA"/>
</dbReference>
<dbReference type="GeneID" id="39582455"/>
<name>A0A3N2Q3F4_SODAK</name>
<protein>
    <submittedName>
        <fullName evidence="1">Uncharacterized protein</fullName>
    </submittedName>
</protein>
<sequence length="168" mass="18591">MLHYYFLGFTRKLDPGILFHVATWFAWFLLTSPENTSSIDVLQVCTHGVWEPFFSGPLRPFAIPRRSSDFVNWGPLAGKSREGFPAHCMSPRVVLLPPRPLGASSSATRRSFLSFRPSSQCSVLLALRLVGVRKASPLLIPIPLLTVSIDFLVLAEVGSLPDSRINLA</sequence>
<dbReference type="Proteomes" id="UP000272025">
    <property type="component" value="Unassembled WGS sequence"/>
</dbReference>
<dbReference type="AlphaFoldDB" id="A0A3N2Q3F4"/>
<organism evidence="1 2">
    <name type="scientific">Sodiomyces alkalinus (strain CBS 110278 / VKM F-3762 / F11)</name>
    <name type="common">Alkaliphilic filamentous fungus</name>
    <dbReference type="NCBI Taxonomy" id="1314773"/>
    <lineage>
        <taxon>Eukaryota</taxon>
        <taxon>Fungi</taxon>
        <taxon>Dikarya</taxon>
        <taxon>Ascomycota</taxon>
        <taxon>Pezizomycotina</taxon>
        <taxon>Sordariomycetes</taxon>
        <taxon>Hypocreomycetidae</taxon>
        <taxon>Glomerellales</taxon>
        <taxon>Plectosphaerellaceae</taxon>
        <taxon>Sodiomyces</taxon>
    </lineage>
</organism>
<evidence type="ECO:0000313" key="1">
    <source>
        <dbReference type="EMBL" id="ROT41155.1"/>
    </source>
</evidence>